<evidence type="ECO:0000313" key="2">
    <source>
        <dbReference type="Proteomes" id="UP000281553"/>
    </source>
</evidence>
<dbReference type="Proteomes" id="UP000281553">
    <property type="component" value="Unassembled WGS sequence"/>
</dbReference>
<gene>
    <name evidence="1" type="ORF">DILT_LOCUS7746</name>
</gene>
<dbReference type="EMBL" id="UYRU01052539">
    <property type="protein sequence ID" value="VDN11915.1"/>
    <property type="molecule type" value="Genomic_DNA"/>
</dbReference>
<accession>A0A3P7L3H8</accession>
<name>A0A3P7L3H8_DIBLA</name>
<organism evidence="1 2">
    <name type="scientific">Dibothriocephalus latus</name>
    <name type="common">Fish tapeworm</name>
    <name type="synonym">Diphyllobothrium latum</name>
    <dbReference type="NCBI Taxonomy" id="60516"/>
    <lineage>
        <taxon>Eukaryota</taxon>
        <taxon>Metazoa</taxon>
        <taxon>Spiralia</taxon>
        <taxon>Lophotrochozoa</taxon>
        <taxon>Platyhelminthes</taxon>
        <taxon>Cestoda</taxon>
        <taxon>Eucestoda</taxon>
        <taxon>Diphyllobothriidea</taxon>
        <taxon>Diphyllobothriidae</taxon>
        <taxon>Dibothriocephalus</taxon>
    </lineage>
</organism>
<evidence type="ECO:0000313" key="1">
    <source>
        <dbReference type="EMBL" id="VDN11915.1"/>
    </source>
</evidence>
<dbReference type="OrthoDB" id="6309032at2759"/>
<dbReference type="AlphaFoldDB" id="A0A3P7L3H8"/>
<reference evidence="1 2" key="1">
    <citation type="submission" date="2018-11" db="EMBL/GenBank/DDBJ databases">
        <authorList>
            <consortium name="Pathogen Informatics"/>
        </authorList>
    </citation>
    <scope>NUCLEOTIDE SEQUENCE [LARGE SCALE GENOMIC DNA]</scope>
</reference>
<proteinExistence type="predicted"/>
<keyword evidence="2" id="KW-1185">Reference proteome</keyword>
<protein>
    <submittedName>
        <fullName evidence="1">Uncharacterized protein</fullName>
    </submittedName>
</protein>
<sequence>MAGSRRVSYNMGVCVLLPHCHCTLGHSRLELSSGFSDVVALSTTAPDPVNDSSRLLPWQWVFRPHDPVPDVCLWSVGNSNSK</sequence>